<keyword evidence="6" id="KW-0966">Cell projection</keyword>
<dbReference type="GO" id="GO:0036064">
    <property type="term" value="C:ciliary basal body"/>
    <property type="evidence" value="ECO:0007669"/>
    <property type="project" value="TreeGrafter"/>
</dbReference>
<evidence type="ECO:0000256" key="1">
    <source>
        <dbReference type="ARBA" id="ARBA00004138"/>
    </source>
</evidence>
<name>A0A9K3GLP3_9EUKA</name>
<feature type="non-terminal residue" evidence="7">
    <location>
        <position position="1"/>
    </location>
</feature>
<keyword evidence="8" id="KW-1185">Reference proteome</keyword>
<evidence type="ECO:0000256" key="6">
    <source>
        <dbReference type="ARBA" id="ARBA00023273"/>
    </source>
</evidence>
<dbReference type="Proteomes" id="UP000265618">
    <property type="component" value="Unassembled WGS sequence"/>
</dbReference>
<dbReference type="InterPro" id="IPR030511">
    <property type="entry name" value="TTC26"/>
</dbReference>
<evidence type="ECO:0000313" key="7">
    <source>
        <dbReference type="EMBL" id="GIQ88349.1"/>
    </source>
</evidence>
<dbReference type="InterPro" id="IPR019734">
    <property type="entry name" value="TPR_rpt"/>
</dbReference>
<dbReference type="GO" id="GO:0097546">
    <property type="term" value="C:ciliary base"/>
    <property type="evidence" value="ECO:0007669"/>
    <property type="project" value="TreeGrafter"/>
</dbReference>
<protein>
    <recommendedName>
        <fullName evidence="3">Intraflagellar transport protein 56</fullName>
    </recommendedName>
</protein>
<proteinExistence type="inferred from homology"/>
<dbReference type="PANTHER" id="PTHR14781:SF0">
    <property type="entry name" value="INTRAFLAGELLAR TRANSPORT PROTEIN 56"/>
    <property type="match status" value="1"/>
</dbReference>
<accession>A0A9K3GLP3</accession>
<evidence type="ECO:0000313" key="8">
    <source>
        <dbReference type="Proteomes" id="UP000265618"/>
    </source>
</evidence>
<evidence type="ECO:0000256" key="2">
    <source>
        <dbReference type="ARBA" id="ARBA00007834"/>
    </source>
</evidence>
<dbReference type="Gene3D" id="1.25.40.10">
    <property type="entry name" value="Tetratricopeptide repeat domain"/>
    <property type="match status" value="1"/>
</dbReference>
<dbReference type="EMBL" id="BDIP01003987">
    <property type="protein sequence ID" value="GIQ88349.1"/>
    <property type="molecule type" value="Genomic_DNA"/>
</dbReference>
<dbReference type="OrthoDB" id="95390at2759"/>
<keyword evidence="5" id="KW-0802">TPR repeat</keyword>
<dbReference type="SMART" id="SM00028">
    <property type="entry name" value="TPR"/>
    <property type="match status" value="3"/>
</dbReference>
<dbReference type="GO" id="GO:0030992">
    <property type="term" value="C:intraciliary transport particle B"/>
    <property type="evidence" value="ECO:0007669"/>
    <property type="project" value="TreeGrafter"/>
</dbReference>
<sequence length="270" mass="30963">MNDEDKLMACHRQLQNVADDQLSLASVHYLRAHYQQALDTYVDLAARHPDYYGIVFYQAMCHYKLENYTQCLDMLQTYLQRQPESISTLNLKACCEYKMGRPRDALVTLQSIIDEHPDLEKLAIFKHNICLFEGQRIHRVMPTLVHSIPESRSNLVIHYIGQGQYHDAWEAVGDYEPVVSIDFMIKGAAAAVLGQERQDTKLLRYAQSLFSVVGSSPTDQNTIQGRESMASSFFILQEFGDVLMYLDSIAQYCTDEPEFRWNYGLALAAE</sequence>
<gene>
    <name evidence="7" type="ORF">KIPB_010577</name>
</gene>
<dbReference type="Pfam" id="PF12895">
    <property type="entry name" value="ANAPC3"/>
    <property type="match status" value="1"/>
</dbReference>
<comment type="similarity">
    <text evidence="2">Belongs to the IFT56 family.</text>
</comment>
<dbReference type="GO" id="GO:0035735">
    <property type="term" value="P:intraciliary transport involved in cilium assembly"/>
    <property type="evidence" value="ECO:0007669"/>
    <property type="project" value="TreeGrafter"/>
</dbReference>
<dbReference type="SUPFAM" id="SSF48452">
    <property type="entry name" value="TPR-like"/>
    <property type="match status" value="1"/>
</dbReference>
<keyword evidence="4" id="KW-0677">Repeat</keyword>
<organism evidence="7 8">
    <name type="scientific">Kipferlia bialata</name>
    <dbReference type="NCBI Taxonomy" id="797122"/>
    <lineage>
        <taxon>Eukaryota</taxon>
        <taxon>Metamonada</taxon>
        <taxon>Carpediemonas-like organisms</taxon>
        <taxon>Kipferlia</taxon>
    </lineage>
</organism>
<dbReference type="InterPro" id="IPR011990">
    <property type="entry name" value="TPR-like_helical_dom_sf"/>
</dbReference>
<dbReference type="AlphaFoldDB" id="A0A9K3GLP3"/>
<evidence type="ECO:0000256" key="5">
    <source>
        <dbReference type="ARBA" id="ARBA00022803"/>
    </source>
</evidence>
<evidence type="ECO:0000256" key="3">
    <source>
        <dbReference type="ARBA" id="ARBA00019387"/>
    </source>
</evidence>
<evidence type="ECO:0000256" key="4">
    <source>
        <dbReference type="ARBA" id="ARBA00022737"/>
    </source>
</evidence>
<comment type="caution">
    <text evidence="7">The sequence shown here is derived from an EMBL/GenBank/DDBJ whole genome shotgun (WGS) entry which is preliminary data.</text>
</comment>
<dbReference type="GO" id="GO:0120170">
    <property type="term" value="F:intraciliary transport particle B binding"/>
    <property type="evidence" value="ECO:0007669"/>
    <property type="project" value="TreeGrafter"/>
</dbReference>
<dbReference type="GO" id="GO:0035720">
    <property type="term" value="P:intraciliary anterograde transport"/>
    <property type="evidence" value="ECO:0007669"/>
    <property type="project" value="TreeGrafter"/>
</dbReference>
<comment type="subcellular location">
    <subcellularLocation>
        <location evidence="1">Cell projection</location>
        <location evidence="1">Cilium</location>
    </subcellularLocation>
</comment>
<dbReference type="PANTHER" id="PTHR14781">
    <property type="entry name" value="INTRAFLAGELLAR TRANSPORT PROTEIN 56"/>
    <property type="match status" value="1"/>
</dbReference>
<reference evidence="7 8" key="1">
    <citation type="journal article" date="2018" name="PLoS ONE">
        <title>The draft genome of Kipferlia bialata reveals reductive genome evolution in fornicate parasites.</title>
        <authorList>
            <person name="Tanifuji G."/>
            <person name="Takabayashi S."/>
            <person name="Kume K."/>
            <person name="Takagi M."/>
            <person name="Nakayama T."/>
            <person name="Kamikawa R."/>
            <person name="Inagaki Y."/>
            <person name="Hashimoto T."/>
        </authorList>
    </citation>
    <scope>NUCLEOTIDE SEQUENCE [LARGE SCALE GENOMIC DNA]</scope>
    <source>
        <strain evidence="7">NY0173</strain>
    </source>
</reference>